<feature type="domain" description="Peptidase S74" evidence="1">
    <location>
        <begin position="109"/>
        <end position="205"/>
    </location>
</feature>
<evidence type="ECO:0000259" key="1">
    <source>
        <dbReference type="PROSITE" id="PS51688"/>
    </source>
</evidence>
<proteinExistence type="predicted"/>
<dbReference type="AlphaFoldDB" id="A0A6C0HIK0"/>
<protein>
    <recommendedName>
        <fullName evidence="1">Peptidase S74 domain-containing protein</fullName>
    </recommendedName>
</protein>
<evidence type="ECO:0000313" key="2">
    <source>
        <dbReference type="EMBL" id="QHT80471.1"/>
    </source>
</evidence>
<sequence length="210" mass="23629">MSSSANDSFYKSAVGAIFGANNKYFDPSTNVTSTQNFTISLNNTYKSQDPIYNSVLAQFIQSHSANIDYLNQKFIFGDFLTGRFEINCTRSGALTTTSSVTCNNFISYSDVRIKKNIETLSEHQGVDNIRVVQYNSTSDDTKHFGVIAHELAEIYPELVNGEKDGTEMQSVTYIELIPLCINEIQKLKRENLSLLSRLETLERKMNDLTS</sequence>
<dbReference type="InterPro" id="IPR030392">
    <property type="entry name" value="S74_ICA"/>
</dbReference>
<dbReference type="PROSITE" id="PS51688">
    <property type="entry name" value="ICA"/>
    <property type="match status" value="1"/>
</dbReference>
<accession>A0A6C0HIK0</accession>
<organism evidence="2">
    <name type="scientific">viral metagenome</name>
    <dbReference type="NCBI Taxonomy" id="1070528"/>
    <lineage>
        <taxon>unclassified sequences</taxon>
        <taxon>metagenomes</taxon>
        <taxon>organismal metagenomes</taxon>
    </lineage>
</organism>
<name>A0A6C0HIK0_9ZZZZ</name>
<reference evidence="2" key="1">
    <citation type="journal article" date="2020" name="Nature">
        <title>Giant virus diversity and host interactions through global metagenomics.</title>
        <authorList>
            <person name="Schulz F."/>
            <person name="Roux S."/>
            <person name="Paez-Espino D."/>
            <person name="Jungbluth S."/>
            <person name="Walsh D.A."/>
            <person name="Denef V.J."/>
            <person name="McMahon K.D."/>
            <person name="Konstantinidis K.T."/>
            <person name="Eloe-Fadrosh E.A."/>
            <person name="Kyrpides N.C."/>
            <person name="Woyke T."/>
        </authorList>
    </citation>
    <scope>NUCLEOTIDE SEQUENCE</scope>
    <source>
        <strain evidence="2">GVMAG-M-3300023184-120</strain>
    </source>
</reference>
<dbReference type="Pfam" id="PF13884">
    <property type="entry name" value="Peptidase_S74"/>
    <property type="match status" value="1"/>
</dbReference>
<dbReference type="EMBL" id="MN739969">
    <property type="protein sequence ID" value="QHT80471.1"/>
    <property type="molecule type" value="Genomic_DNA"/>
</dbReference>